<protein>
    <submittedName>
        <fullName evidence="1">Uncharacterized protein</fullName>
    </submittedName>
</protein>
<dbReference type="Proteomes" id="UP000759537">
    <property type="component" value="Unassembled WGS sequence"/>
</dbReference>
<gene>
    <name evidence="1" type="ORF">DFH94DRAFT_697837</name>
</gene>
<accession>A0A9P5JXR8</accession>
<sequence length="187" mass="20732">MPPPSREEAEQAHYHLTSCVSSSRPPSDISVDGLISYMFGPWVAEVYFAYIFKGSIRQSLLCWDVPNWPGACFTSQGVLDAVAETSTCHVWEPKARLLDYDARNLEGTVVPQALWSPQSQGAVNKYVLDATLQFPIFFVRQNRTVGLPLHEAVEGPHGTLLGAQTYAPLGGQSTLHVRIQVRDLLYD</sequence>
<reference evidence="1" key="2">
    <citation type="journal article" date="2020" name="Nat. Commun.">
        <title>Large-scale genome sequencing of mycorrhizal fungi provides insights into the early evolution of symbiotic traits.</title>
        <authorList>
            <person name="Miyauchi S."/>
            <person name="Kiss E."/>
            <person name="Kuo A."/>
            <person name="Drula E."/>
            <person name="Kohler A."/>
            <person name="Sanchez-Garcia M."/>
            <person name="Morin E."/>
            <person name="Andreopoulos B."/>
            <person name="Barry K.W."/>
            <person name="Bonito G."/>
            <person name="Buee M."/>
            <person name="Carver A."/>
            <person name="Chen C."/>
            <person name="Cichocki N."/>
            <person name="Clum A."/>
            <person name="Culley D."/>
            <person name="Crous P.W."/>
            <person name="Fauchery L."/>
            <person name="Girlanda M."/>
            <person name="Hayes R.D."/>
            <person name="Keri Z."/>
            <person name="LaButti K."/>
            <person name="Lipzen A."/>
            <person name="Lombard V."/>
            <person name="Magnuson J."/>
            <person name="Maillard F."/>
            <person name="Murat C."/>
            <person name="Nolan M."/>
            <person name="Ohm R.A."/>
            <person name="Pangilinan J."/>
            <person name="Pereira M.F."/>
            <person name="Perotto S."/>
            <person name="Peter M."/>
            <person name="Pfister S."/>
            <person name="Riley R."/>
            <person name="Sitrit Y."/>
            <person name="Stielow J.B."/>
            <person name="Szollosi G."/>
            <person name="Zifcakova L."/>
            <person name="Stursova M."/>
            <person name="Spatafora J.W."/>
            <person name="Tedersoo L."/>
            <person name="Vaario L.M."/>
            <person name="Yamada A."/>
            <person name="Yan M."/>
            <person name="Wang P."/>
            <person name="Xu J."/>
            <person name="Bruns T."/>
            <person name="Baldrian P."/>
            <person name="Vilgalys R."/>
            <person name="Dunand C."/>
            <person name="Henrissat B."/>
            <person name="Grigoriev I.V."/>
            <person name="Hibbett D."/>
            <person name="Nagy L.G."/>
            <person name="Martin F.M."/>
        </authorList>
    </citation>
    <scope>NUCLEOTIDE SEQUENCE</scope>
    <source>
        <strain evidence="1">Prilba</strain>
    </source>
</reference>
<keyword evidence="2" id="KW-1185">Reference proteome</keyword>
<organism evidence="1 2">
    <name type="scientific">Russula ochroleuca</name>
    <dbReference type="NCBI Taxonomy" id="152965"/>
    <lineage>
        <taxon>Eukaryota</taxon>
        <taxon>Fungi</taxon>
        <taxon>Dikarya</taxon>
        <taxon>Basidiomycota</taxon>
        <taxon>Agaricomycotina</taxon>
        <taxon>Agaricomycetes</taxon>
        <taxon>Russulales</taxon>
        <taxon>Russulaceae</taxon>
        <taxon>Russula</taxon>
    </lineage>
</organism>
<dbReference type="EMBL" id="WHVB01000033">
    <property type="protein sequence ID" value="KAF8468113.1"/>
    <property type="molecule type" value="Genomic_DNA"/>
</dbReference>
<reference evidence="1" key="1">
    <citation type="submission" date="2019-10" db="EMBL/GenBank/DDBJ databases">
        <authorList>
            <consortium name="DOE Joint Genome Institute"/>
            <person name="Kuo A."/>
            <person name="Miyauchi S."/>
            <person name="Kiss E."/>
            <person name="Drula E."/>
            <person name="Kohler A."/>
            <person name="Sanchez-Garcia M."/>
            <person name="Andreopoulos B."/>
            <person name="Barry K.W."/>
            <person name="Bonito G."/>
            <person name="Buee M."/>
            <person name="Carver A."/>
            <person name="Chen C."/>
            <person name="Cichocki N."/>
            <person name="Clum A."/>
            <person name="Culley D."/>
            <person name="Crous P.W."/>
            <person name="Fauchery L."/>
            <person name="Girlanda M."/>
            <person name="Hayes R."/>
            <person name="Keri Z."/>
            <person name="LaButti K."/>
            <person name="Lipzen A."/>
            <person name="Lombard V."/>
            <person name="Magnuson J."/>
            <person name="Maillard F."/>
            <person name="Morin E."/>
            <person name="Murat C."/>
            <person name="Nolan M."/>
            <person name="Ohm R."/>
            <person name="Pangilinan J."/>
            <person name="Pereira M."/>
            <person name="Perotto S."/>
            <person name="Peter M."/>
            <person name="Riley R."/>
            <person name="Sitrit Y."/>
            <person name="Stielow B."/>
            <person name="Szollosi G."/>
            <person name="Zifcakova L."/>
            <person name="Stursova M."/>
            <person name="Spatafora J.W."/>
            <person name="Tedersoo L."/>
            <person name="Vaario L.-M."/>
            <person name="Yamada A."/>
            <person name="Yan M."/>
            <person name="Wang P."/>
            <person name="Xu J."/>
            <person name="Bruns T."/>
            <person name="Baldrian P."/>
            <person name="Vilgalys R."/>
            <person name="Henrissat B."/>
            <person name="Grigoriev I.V."/>
            <person name="Hibbett D."/>
            <person name="Nagy L.G."/>
            <person name="Martin F.M."/>
        </authorList>
    </citation>
    <scope>NUCLEOTIDE SEQUENCE</scope>
    <source>
        <strain evidence="1">Prilba</strain>
    </source>
</reference>
<evidence type="ECO:0000313" key="2">
    <source>
        <dbReference type="Proteomes" id="UP000759537"/>
    </source>
</evidence>
<dbReference type="AlphaFoldDB" id="A0A9P5JXR8"/>
<proteinExistence type="predicted"/>
<dbReference type="OrthoDB" id="3269405at2759"/>
<comment type="caution">
    <text evidence="1">The sequence shown here is derived from an EMBL/GenBank/DDBJ whole genome shotgun (WGS) entry which is preliminary data.</text>
</comment>
<evidence type="ECO:0000313" key="1">
    <source>
        <dbReference type="EMBL" id="KAF8468113.1"/>
    </source>
</evidence>
<name>A0A9P5JXR8_9AGAM</name>